<keyword evidence="1" id="KW-0479">Metal-binding</keyword>
<dbReference type="SMART" id="SM00225">
    <property type="entry name" value="BTB"/>
    <property type="match status" value="1"/>
</dbReference>
<evidence type="ECO:0000256" key="4">
    <source>
        <dbReference type="ARBA" id="ARBA00022833"/>
    </source>
</evidence>
<evidence type="ECO:0000256" key="6">
    <source>
        <dbReference type="ARBA" id="ARBA00037948"/>
    </source>
</evidence>
<dbReference type="InterPro" id="IPR050527">
    <property type="entry name" value="Snail/Krueppel_Znf"/>
</dbReference>
<dbReference type="Pfam" id="PF00651">
    <property type="entry name" value="BTB"/>
    <property type="match status" value="1"/>
</dbReference>
<protein>
    <submittedName>
        <fullName evidence="7">KRAB</fullName>
    </submittedName>
</protein>
<dbReference type="SUPFAM" id="SSF54695">
    <property type="entry name" value="POZ domain"/>
    <property type="match status" value="1"/>
</dbReference>
<dbReference type="Proteomes" id="UP000675881">
    <property type="component" value="Chromosome 8"/>
</dbReference>
<dbReference type="GO" id="GO:0000981">
    <property type="term" value="F:DNA-binding transcription factor activity, RNA polymerase II-specific"/>
    <property type="evidence" value="ECO:0007669"/>
    <property type="project" value="TreeGrafter"/>
</dbReference>
<dbReference type="GO" id="GO:0000978">
    <property type="term" value="F:RNA polymerase II cis-regulatory region sequence-specific DNA binding"/>
    <property type="evidence" value="ECO:0007669"/>
    <property type="project" value="TreeGrafter"/>
</dbReference>
<dbReference type="Gene3D" id="3.30.710.10">
    <property type="entry name" value="Potassium Channel Kv1.1, Chain A"/>
    <property type="match status" value="1"/>
</dbReference>
<keyword evidence="5" id="KW-0539">Nucleus</keyword>
<dbReference type="SMART" id="SM00355">
    <property type="entry name" value="ZnF_C2H2"/>
    <property type="match status" value="8"/>
</dbReference>
<keyword evidence="2" id="KW-0677">Repeat</keyword>
<evidence type="ECO:0000256" key="2">
    <source>
        <dbReference type="ARBA" id="ARBA00022737"/>
    </source>
</evidence>
<comment type="similarity">
    <text evidence="6">Belongs to the snail C2H2-type zinc-finger protein family.</text>
</comment>
<evidence type="ECO:0000313" key="7">
    <source>
        <dbReference type="EMBL" id="CAF3029490.1"/>
    </source>
</evidence>
<dbReference type="CDD" id="cd18186">
    <property type="entry name" value="BTB_POZ_ZBTB_KLHL-like"/>
    <property type="match status" value="1"/>
</dbReference>
<gene>
    <name evidence="7" type="ORF">LSAA_13645</name>
</gene>
<keyword evidence="8" id="KW-1185">Reference proteome</keyword>
<dbReference type="PROSITE" id="PS00028">
    <property type="entry name" value="ZINC_FINGER_C2H2_1"/>
    <property type="match status" value="5"/>
</dbReference>
<keyword evidence="3" id="KW-0863">Zinc-finger</keyword>
<dbReference type="Pfam" id="PF00096">
    <property type="entry name" value="zf-C2H2"/>
    <property type="match status" value="3"/>
</dbReference>
<reference evidence="7" key="1">
    <citation type="submission" date="2021-02" db="EMBL/GenBank/DDBJ databases">
        <authorList>
            <person name="Bekaert M."/>
        </authorList>
    </citation>
    <scope>NUCLEOTIDE SEQUENCE</scope>
    <source>
        <strain evidence="7">IoA-00</strain>
    </source>
</reference>
<dbReference type="OrthoDB" id="6344893at2759"/>
<name>A0A7R8HD89_LEPSM</name>
<dbReference type="AlphaFoldDB" id="A0A7R8HD89"/>
<dbReference type="PANTHER" id="PTHR24388">
    <property type="entry name" value="ZINC FINGER PROTEIN"/>
    <property type="match status" value="1"/>
</dbReference>
<dbReference type="InterPro" id="IPR000210">
    <property type="entry name" value="BTB/POZ_dom"/>
</dbReference>
<dbReference type="PANTHER" id="PTHR24388:SF104">
    <property type="entry name" value="AT-RICH BINDING PROTEIN-RELATED"/>
    <property type="match status" value="1"/>
</dbReference>
<evidence type="ECO:0000256" key="3">
    <source>
        <dbReference type="ARBA" id="ARBA00022771"/>
    </source>
</evidence>
<dbReference type="InterPro" id="IPR036236">
    <property type="entry name" value="Znf_C2H2_sf"/>
</dbReference>
<dbReference type="InterPro" id="IPR011333">
    <property type="entry name" value="SKP1/BTB/POZ_sf"/>
</dbReference>
<accession>A0A7R8HD89</accession>
<sequence length="506" mass="58704">MGLKPNLTDRWRCHLSQSRNNGLFSDIKISCSDGSDYPAHKLVMGVQWFLEKDAESDVLILEGFNSEVVKTFLDILYSGLTKFTGEEHLRDLKELAQLFGVRNLSLETFVFEEDFEEEDELYYESDESEDLGIYLLRIEYLFCPRCGEGFGTNLKLEAHEKVHEDEEEDEYDEDEDPMDEDDVKVKFKREHNVHACKHCNGSSFSSKAELDKHLFVIHADARCCRKCGKEFKESKSLNYHSKYVCPKIKREFFKCRVCESKFPSPRDARRHEKSLHGNPRIHRCPQCNVVCKSSSFLSNHIKVAHNPENLRFKCPTCGKAFLKTAYLKDHINRFHVAEKQFECSNCSKKFSTKQDLQKHSKLHEGSKHECNFCGESFTYRSTLTQHIRSTHTGDKPYKCRPCNKNFGFLEGRKELNPTLIFLPMYLRLQSRIIHRALPICLNHPLLPLQPQNAFSTNICQDIVHYENQQVGSSSNPSFPHFSNYPKSETVPDQITTIDIMELLSKN</sequence>
<dbReference type="InterPro" id="IPR013087">
    <property type="entry name" value="Znf_C2H2_type"/>
</dbReference>
<proteinExistence type="inferred from homology"/>
<dbReference type="GO" id="GO:0008270">
    <property type="term" value="F:zinc ion binding"/>
    <property type="evidence" value="ECO:0007669"/>
    <property type="project" value="UniProtKB-KW"/>
</dbReference>
<evidence type="ECO:0000313" key="8">
    <source>
        <dbReference type="Proteomes" id="UP000675881"/>
    </source>
</evidence>
<keyword evidence="4" id="KW-0862">Zinc</keyword>
<dbReference type="EMBL" id="HG994587">
    <property type="protein sequence ID" value="CAF3029490.1"/>
    <property type="molecule type" value="Genomic_DNA"/>
</dbReference>
<dbReference type="Gene3D" id="3.30.160.60">
    <property type="entry name" value="Classic Zinc Finger"/>
    <property type="match status" value="6"/>
</dbReference>
<evidence type="ECO:0000256" key="1">
    <source>
        <dbReference type="ARBA" id="ARBA00022723"/>
    </source>
</evidence>
<evidence type="ECO:0000256" key="5">
    <source>
        <dbReference type="ARBA" id="ARBA00023242"/>
    </source>
</evidence>
<dbReference type="SUPFAM" id="SSF57667">
    <property type="entry name" value="beta-beta-alpha zinc fingers"/>
    <property type="match status" value="3"/>
</dbReference>
<organism evidence="7 8">
    <name type="scientific">Lepeophtheirus salmonis</name>
    <name type="common">Salmon louse</name>
    <name type="synonym">Caligus salmonis</name>
    <dbReference type="NCBI Taxonomy" id="72036"/>
    <lineage>
        <taxon>Eukaryota</taxon>
        <taxon>Metazoa</taxon>
        <taxon>Ecdysozoa</taxon>
        <taxon>Arthropoda</taxon>
        <taxon>Crustacea</taxon>
        <taxon>Multicrustacea</taxon>
        <taxon>Hexanauplia</taxon>
        <taxon>Copepoda</taxon>
        <taxon>Siphonostomatoida</taxon>
        <taxon>Caligidae</taxon>
        <taxon>Lepeophtheirus</taxon>
    </lineage>
</organism>
<dbReference type="PROSITE" id="PS50097">
    <property type="entry name" value="BTB"/>
    <property type="match status" value="1"/>
</dbReference>
<dbReference type="PROSITE" id="PS50157">
    <property type="entry name" value="ZINC_FINGER_C2H2_2"/>
    <property type="match status" value="5"/>
</dbReference>